<evidence type="ECO:0000256" key="8">
    <source>
        <dbReference type="ARBA" id="ARBA00022691"/>
    </source>
</evidence>
<name>A0ABW2M6Q7_9ACTN</name>
<dbReference type="PANTHER" id="PTHR11579">
    <property type="entry name" value="PROTEIN-L-ISOASPARTATE O-METHYLTRANSFERASE"/>
    <property type="match status" value="1"/>
</dbReference>
<keyword evidence="7" id="KW-0808">Transferase</keyword>
<organism evidence="12 13">
    <name type="scientific">Streptomyces caviscabies</name>
    <dbReference type="NCBI Taxonomy" id="90079"/>
    <lineage>
        <taxon>Bacteria</taxon>
        <taxon>Bacillati</taxon>
        <taxon>Actinomycetota</taxon>
        <taxon>Actinomycetes</taxon>
        <taxon>Kitasatosporales</taxon>
        <taxon>Streptomycetaceae</taxon>
        <taxon>Streptomyces</taxon>
    </lineage>
</organism>
<dbReference type="PANTHER" id="PTHR11579:SF0">
    <property type="entry name" value="PROTEIN-L-ISOASPARTATE(D-ASPARTATE) O-METHYLTRANSFERASE"/>
    <property type="match status" value="1"/>
</dbReference>
<dbReference type="EMBL" id="JBHTCK010000001">
    <property type="protein sequence ID" value="MFC7349778.1"/>
    <property type="molecule type" value="Genomic_DNA"/>
</dbReference>
<evidence type="ECO:0000256" key="7">
    <source>
        <dbReference type="ARBA" id="ARBA00022679"/>
    </source>
</evidence>
<comment type="similarity">
    <text evidence="2">Belongs to the methyltransferase superfamily. L-isoaspartyl/D-aspartyl protein methyltransferase family.</text>
</comment>
<evidence type="ECO:0000256" key="2">
    <source>
        <dbReference type="ARBA" id="ARBA00005369"/>
    </source>
</evidence>
<gene>
    <name evidence="12" type="ORF">ACFQW9_03960</name>
</gene>
<dbReference type="Pfam" id="PF01135">
    <property type="entry name" value="PCMT"/>
    <property type="match status" value="1"/>
</dbReference>
<evidence type="ECO:0000256" key="5">
    <source>
        <dbReference type="ARBA" id="ARBA00022490"/>
    </source>
</evidence>
<proteinExistence type="inferred from homology"/>
<comment type="caution">
    <text evidence="12">The sequence shown here is derived from an EMBL/GenBank/DDBJ whole genome shotgun (WGS) entry which is preliminary data.</text>
</comment>
<keyword evidence="8" id="KW-0949">S-adenosyl-L-methionine</keyword>
<evidence type="ECO:0000256" key="9">
    <source>
        <dbReference type="ARBA" id="ARBA00030757"/>
    </source>
</evidence>
<sequence>MPETTDHAAEAVPAARFHGADGRAVRPCTPAAVTLRHIRMLGVAHGTNVLEIGTGSGYSAALLAHLVGPFGRVTTVDIDPNLSKRAEALYVEHNHAVDTVVGDGLLGYEAHAPYDCILVGTTPPAIPDTWLRQLKPGGVLLTGVRLSALPGTYAIAHITVDAERRPSRVTIHHGGYTPMTVTDGPAPAARAFALDQPHISLTTLPPAVHGDMGTLLACLRDKPHTEPTPAPDGDYFHLKNWLIAANPAGLFEATLDQGVGIGVGSFAADGTDHAAVATDRFLIADDPGSPALEVLRDLIHQWRQDGAPRTHELRGRLLRDGDVWHARVARA</sequence>
<dbReference type="GO" id="GO:0008168">
    <property type="term" value="F:methyltransferase activity"/>
    <property type="evidence" value="ECO:0007669"/>
    <property type="project" value="UniProtKB-KW"/>
</dbReference>
<evidence type="ECO:0000313" key="13">
    <source>
        <dbReference type="Proteomes" id="UP001596509"/>
    </source>
</evidence>
<comment type="subcellular location">
    <subcellularLocation>
        <location evidence="1">Cytoplasm</location>
    </subcellularLocation>
</comment>
<evidence type="ECO:0000256" key="3">
    <source>
        <dbReference type="ARBA" id="ARBA00011890"/>
    </source>
</evidence>
<keyword evidence="13" id="KW-1185">Reference proteome</keyword>
<dbReference type="Proteomes" id="UP001596509">
    <property type="component" value="Unassembled WGS sequence"/>
</dbReference>
<keyword evidence="6 12" id="KW-0489">Methyltransferase</keyword>
<dbReference type="CDD" id="cd02440">
    <property type="entry name" value="AdoMet_MTases"/>
    <property type="match status" value="1"/>
</dbReference>
<dbReference type="Gene3D" id="3.40.50.150">
    <property type="entry name" value="Vaccinia Virus protein VP39"/>
    <property type="match status" value="1"/>
</dbReference>
<keyword evidence="5" id="KW-0963">Cytoplasm</keyword>
<evidence type="ECO:0000256" key="11">
    <source>
        <dbReference type="ARBA" id="ARBA00031350"/>
    </source>
</evidence>
<dbReference type="EC" id="2.1.1.77" evidence="3"/>
<dbReference type="PROSITE" id="PS01279">
    <property type="entry name" value="PCMT"/>
    <property type="match status" value="1"/>
</dbReference>
<evidence type="ECO:0000313" key="12">
    <source>
        <dbReference type="EMBL" id="MFC7349778.1"/>
    </source>
</evidence>
<reference evidence="13" key="1">
    <citation type="journal article" date="2019" name="Int. J. Syst. Evol. Microbiol.">
        <title>The Global Catalogue of Microorganisms (GCM) 10K type strain sequencing project: providing services to taxonomists for standard genome sequencing and annotation.</title>
        <authorList>
            <consortium name="The Broad Institute Genomics Platform"/>
            <consortium name="The Broad Institute Genome Sequencing Center for Infectious Disease"/>
            <person name="Wu L."/>
            <person name="Ma J."/>
        </authorList>
    </citation>
    <scope>NUCLEOTIDE SEQUENCE [LARGE SCALE GENOMIC DNA]</scope>
    <source>
        <strain evidence="13">ICMP 19430</strain>
    </source>
</reference>
<evidence type="ECO:0000256" key="10">
    <source>
        <dbReference type="ARBA" id="ARBA00031323"/>
    </source>
</evidence>
<dbReference type="InterPro" id="IPR029063">
    <property type="entry name" value="SAM-dependent_MTases_sf"/>
</dbReference>
<evidence type="ECO:0000256" key="4">
    <source>
        <dbReference type="ARBA" id="ARBA00013346"/>
    </source>
</evidence>
<protein>
    <recommendedName>
        <fullName evidence="4">Protein-L-isoaspartate O-methyltransferase</fullName>
        <ecNumber evidence="3">2.1.1.77</ecNumber>
    </recommendedName>
    <alternativeName>
        <fullName evidence="11">L-isoaspartyl protein carboxyl methyltransferase</fullName>
    </alternativeName>
    <alternativeName>
        <fullName evidence="9">Protein L-isoaspartyl methyltransferase</fullName>
    </alternativeName>
    <alternativeName>
        <fullName evidence="10">Protein-beta-aspartate methyltransferase</fullName>
    </alternativeName>
</protein>
<dbReference type="InterPro" id="IPR000682">
    <property type="entry name" value="PCMT"/>
</dbReference>
<accession>A0ABW2M6Q7</accession>
<dbReference type="RefSeq" id="WP_319284282.1">
    <property type="nucleotide sequence ID" value="NZ_JBHTCK010000001.1"/>
</dbReference>
<dbReference type="GO" id="GO:0032259">
    <property type="term" value="P:methylation"/>
    <property type="evidence" value="ECO:0007669"/>
    <property type="project" value="UniProtKB-KW"/>
</dbReference>
<evidence type="ECO:0000256" key="6">
    <source>
        <dbReference type="ARBA" id="ARBA00022603"/>
    </source>
</evidence>
<dbReference type="SUPFAM" id="SSF53335">
    <property type="entry name" value="S-adenosyl-L-methionine-dependent methyltransferases"/>
    <property type="match status" value="1"/>
</dbReference>
<evidence type="ECO:0000256" key="1">
    <source>
        <dbReference type="ARBA" id="ARBA00004496"/>
    </source>
</evidence>